<evidence type="ECO:0000256" key="9">
    <source>
        <dbReference type="SAM" id="SignalP"/>
    </source>
</evidence>
<protein>
    <recommendedName>
        <fullName evidence="12">Transporter</fullName>
    </recommendedName>
</protein>
<dbReference type="Pfam" id="PF02321">
    <property type="entry name" value="OEP"/>
    <property type="match status" value="2"/>
</dbReference>
<evidence type="ECO:0000256" key="6">
    <source>
        <dbReference type="ARBA" id="ARBA00023136"/>
    </source>
</evidence>
<feature type="compositionally biased region" description="Low complexity" evidence="8">
    <location>
        <begin position="463"/>
        <end position="472"/>
    </location>
</feature>
<dbReference type="GO" id="GO:0015562">
    <property type="term" value="F:efflux transmembrane transporter activity"/>
    <property type="evidence" value="ECO:0007669"/>
    <property type="project" value="InterPro"/>
</dbReference>
<keyword evidence="4" id="KW-1134">Transmembrane beta strand</keyword>
<evidence type="ECO:0000256" key="1">
    <source>
        <dbReference type="ARBA" id="ARBA00004442"/>
    </source>
</evidence>
<dbReference type="GO" id="GO:0009279">
    <property type="term" value="C:cell outer membrane"/>
    <property type="evidence" value="ECO:0007669"/>
    <property type="project" value="UniProtKB-SubCell"/>
</dbReference>
<evidence type="ECO:0000256" key="3">
    <source>
        <dbReference type="ARBA" id="ARBA00022448"/>
    </source>
</evidence>
<dbReference type="SUPFAM" id="SSF56954">
    <property type="entry name" value="Outer membrane efflux proteins (OEP)"/>
    <property type="match status" value="1"/>
</dbReference>
<dbReference type="InterPro" id="IPR003423">
    <property type="entry name" value="OMP_efflux"/>
</dbReference>
<evidence type="ECO:0008006" key="12">
    <source>
        <dbReference type="Google" id="ProtNLM"/>
    </source>
</evidence>
<keyword evidence="3" id="KW-0813">Transport</keyword>
<keyword evidence="6" id="KW-0472">Membrane</keyword>
<comment type="similarity">
    <text evidence="2">Belongs to the outer membrane factor (OMF) (TC 1.B.17) family.</text>
</comment>
<reference evidence="10 11" key="1">
    <citation type="journal article" date="2014" name="Proc. Natl. Acad. Sci. U.S.A.">
        <title>Functional type 2 photosynthetic reaction centers found in the rare bacterial phylum Gemmatimonadetes.</title>
        <authorList>
            <person name="Zeng Y."/>
            <person name="Feng F."/>
            <person name="Medova H."/>
            <person name="Dean J."/>
            <person name="Koblizek M."/>
        </authorList>
    </citation>
    <scope>NUCLEOTIDE SEQUENCE [LARGE SCALE GENOMIC DNA]</scope>
    <source>
        <strain evidence="10 11">AP64</strain>
    </source>
</reference>
<evidence type="ECO:0000256" key="7">
    <source>
        <dbReference type="ARBA" id="ARBA00023237"/>
    </source>
</evidence>
<evidence type="ECO:0000313" key="10">
    <source>
        <dbReference type="EMBL" id="AMW05569.1"/>
    </source>
</evidence>
<organism evidence="10 11">
    <name type="scientific">Gemmatimonas phototrophica</name>
    <dbReference type="NCBI Taxonomy" id="1379270"/>
    <lineage>
        <taxon>Bacteria</taxon>
        <taxon>Pseudomonadati</taxon>
        <taxon>Gemmatimonadota</taxon>
        <taxon>Gemmatimonadia</taxon>
        <taxon>Gemmatimonadales</taxon>
        <taxon>Gemmatimonadaceae</taxon>
        <taxon>Gemmatimonas</taxon>
    </lineage>
</organism>
<dbReference type="AlphaFoldDB" id="A0A143BKK9"/>
<dbReference type="OrthoDB" id="13803at2"/>
<dbReference type="STRING" id="1379270.GEMMAAP_13650"/>
<feature type="region of interest" description="Disordered" evidence="8">
    <location>
        <begin position="455"/>
        <end position="481"/>
    </location>
</feature>
<evidence type="ECO:0000256" key="2">
    <source>
        <dbReference type="ARBA" id="ARBA00007613"/>
    </source>
</evidence>
<dbReference type="GO" id="GO:0015288">
    <property type="term" value="F:porin activity"/>
    <property type="evidence" value="ECO:0007669"/>
    <property type="project" value="TreeGrafter"/>
</dbReference>
<dbReference type="Gene3D" id="1.20.1600.10">
    <property type="entry name" value="Outer membrane efflux proteins (OEP)"/>
    <property type="match status" value="1"/>
</dbReference>
<evidence type="ECO:0000256" key="8">
    <source>
        <dbReference type="SAM" id="MobiDB-lite"/>
    </source>
</evidence>
<evidence type="ECO:0000256" key="4">
    <source>
        <dbReference type="ARBA" id="ARBA00022452"/>
    </source>
</evidence>
<comment type="subcellular location">
    <subcellularLocation>
        <location evidence="1">Cell outer membrane</location>
    </subcellularLocation>
</comment>
<dbReference type="PANTHER" id="PTHR30026:SF21">
    <property type="entry name" value="SLR1270 PROTEIN"/>
    <property type="match status" value="1"/>
</dbReference>
<dbReference type="RefSeq" id="WP_026848733.1">
    <property type="nucleotide sequence ID" value="NZ_CP011454.1"/>
</dbReference>
<evidence type="ECO:0000313" key="11">
    <source>
        <dbReference type="Proteomes" id="UP000076404"/>
    </source>
</evidence>
<dbReference type="InterPro" id="IPR051906">
    <property type="entry name" value="TolC-like"/>
</dbReference>
<dbReference type="eggNOG" id="COG1538">
    <property type="taxonomic scope" value="Bacteria"/>
</dbReference>
<dbReference type="GO" id="GO:1990281">
    <property type="term" value="C:efflux pump complex"/>
    <property type="evidence" value="ECO:0007669"/>
    <property type="project" value="TreeGrafter"/>
</dbReference>
<dbReference type="EMBL" id="CP011454">
    <property type="protein sequence ID" value="AMW05569.1"/>
    <property type="molecule type" value="Genomic_DNA"/>
</dbReference>
<sequence>MRTIYYTLVAAAALALPGLATAQSPLRLADALAEADRRAFGNRQAAANASSDRARAALPLKGILPSARVEGGFVRTTDPIGAFGTTLRQRAVTPAAFDPARLNDPAPVNNVTGGLVLEVPVFNADALTGWRAARSAANASAAMADWTTMTTRAMVVKAYYGAVLAQEKVAMLTQAQRAATAAVKQVESMVRQGLVTKADQLQASVRAGDVAAQLLSASNDATTARQQFAMLLGRSESGPLVLPAGLPTDSVVRAFAEQDTAAAHTPAAEGQSAGHLRDDVRAAQLGAQAASADRKRAAATMLPRLNGFARYDYNSPTTLYAGKPNWTVGVMGSWSLFGGGSELADVAGADARARGARAGEEAARANARVEADAAARLVTLALRRLELAAQASAQSTEAHRLVAKRYAGGLATVAELLGAETAATGASLAHAAARFDVIDALAQYRKAIGADPGALARFDTQPTTSSTDAASAGANNEEPTR</sequence>
<reference evidence="10 11" key="2">
    <citation type="journal article" date="2016" name="Environ. Microbiol. Rep.">
        <title>Metagenomic evidence for the presence of phototrophic Gemmatimonadetes bacteria in diverse environments.</title>
        <authorList>
            <person name="Zeng Y."/>
            <person name="Baumbach J."/>
            <person name="Barbosa E.G."/>
            <person name="Azevedo V."/>
            <person name="Zhang C."/>
            <person name="Koblizek M."/>
        </authorList>
    </citation>
    <scope>NUCLEOTIDE SEQUENCE [LARGE SCALE GENOMIC DNA]</scope>
    <source>
        <strain evidence="10 11">AP64</strain>
    </source>
</reference>
<gene>
    <name evidence="10" type="ORF">GEMMAAP_13650</name>
</gene>
<keyword evidence="9" id="KW-0732">Signal</keyword>
<keyword evidence="5" id="KW-0812">Transmembrane</keyword>
<keyword evidence="11" id="KW-1185">Reference proteome</keyword>
<accession>A0A143BKK9</accession>
<name>A0A143BKK9_9BACT</name>
<evidence type="ECO:0000256" key="5">
    <source>
        <dbReference type="ARBA" id="ARBA00022692"/>
    </source>
</evidence>
<dbReference type="KEGG" id="gph:GEMMAAP_13650"/>
<feature type="chain" id="PRO_5007506921" description="Transporter" evidence="9">
    <location>
        <begin position="23"/>
        <end position="481"/>
    </location>
</feature>
<proteinExistence type="inferred from homology"/>
<feature type="signal peptide" evidence="9">
    <location>
        <begin position="1"/>
        <end position="22"/>
    </location>
</feature>
<keyword evidence="7" id="KW-0998">Cell outer membrane</keyword>
<dbReference type="Proteomes" id="UP000076404">
    <property type="component" value="Chromosome"/>
</dbReference>
<dbReference type="PANTHER" id="PTHR30026">
    <property type="entry name" value="OUTER MEMBRANE PROTEIN TOLC"/>
    <property type="match status" value="1"/>
</dbReference>